<organism evidence="1 2">
    <name type="scientific">Mesonia hippocampi</name>
    <dbReference type="NCBI Taxonomy" id="1628250"/>
    <lineage>
        <taxon>Bacteria</taxon>
        <taxon>Pseudomonadati</taxon>
        <taxon>Bacteroidota</taxon>
        <taxon>Flavobacteriia</taxon>
        <taxon>Flavobacteriales</taxon>
        <taxon>Flavobacteriaceae</taxon>
        <taxon>Mesonia</taxon>
    </lineage>
</organism>
<dbReference type="RefSeq" id="WP_183475641.1">
    <property type="nucleotide sequence ID" value="NZ_JACIFO010000001.1"/>
</dbReference>
<dbReference type="Gene3D" id="2.130.10.10">
    <property type="entry name" value="YVTN repeat-like/Quinoprotein amine dehydrogenase"/>
    <property type="match status" value="1"/>
</dbReference>
<dbReference type="PANTHER" id="PTHR47199:SF2">
    <property type="entry name" value="PHOTOSYSTEM II STABILITY_ASSEMBLY FACTOR HCF136, CHLOROPLASTIC"/>
    <property type="match status" value="1"/>
</dbReference>
<dbReference type="CDD" id="cd15482">
    <property type="entry name" value="Sialidase_non-viral"/>
    <property type="match status" value="1"/>
</dbReference>
<comment type="caution">
    <text evidence="1">The sequence shown here is derived from an EMBL/GenBank/DDBJ whole genome shotgun (WGS) entry which is preliminary data.</text>
</comment>
<accession>A0A840ELM8</accession>
<name>A0A840ELM8_9FLAO</name>
<sequence>MKKITFVIFLSVIIIGCVNITSKEIKSPAYKAVKVETVFESPISIRALDVTPDYLLFSGSQGRFGYIHTTDHSLAYIGTVSEDGSLPDFRALAKNNQADFILSAGNPSFLYKVNYLGKRKMVYKETGDNVFYNAMAFWNTNEGIAVGDPTNGCMSVIITKDGGDSWVKVPCHKLPDALPGEVGFAASNTNIVIQGNKAWFISGGKTKSRVYYTEDKGDSWEAYNTPILRGNESSGAYSIDFYDENRGFIVGGDFSKPEENRANKAITIDGGKTWNLIASGTNPGYKSCVKYVPNSEGRELVAVGKTGISYSSNYGNSWKKLSEEGFYTFTFVNEYTGYAAGNGKIAKITFLEEEKAVE</sequence>
<gene>
    <name evidence="1" type="ORF">GGR32_000273</name>
</gene>
<dbReference type="PANTHER" id="PTHR47199">
    <property type="entry name" value="PHOTOSYSTEM II STABILITY/ASSEMBLY FACTOR HCF136, CHLOROPLASTIC"/>
    <property type="match status" value="1"/>
</dbReference>
<protein>
    <submittedName>
        <fullName evidence="1">Photosystem II stability/assembly factor-like uncharacterized protein</fullName>
    </submittedName>
</protein>
<reference evidence="1 2" key="1">
    <citation type="submission" date="2020-08" db="EMBL/GenBank/DDBJ databases">
        <title>Genomic Encyclopedia of Type Strains, Phase IV (KMG-IV): sequencing the most valuable type-strain genomes for metagenomic binning, comparative biology and taxonomic classification.</title>
        <authorList>
            <person name="Goeker M."/>
        </authorList>
    </citation>
    <scope>NUCLEOTIDE SEQUENCE [LARGE SCALE GENOMIC DNA]</scope>
    <source>
        <strain evidence="1 2">DSM 29568</strain>
    </source>
</reference>
<dbReference type="AlphaFoldDB" id="A0A840ELM8"/>
<dbReference type="PROSITE" id="PS51257">
    <property type="entry name" value="PROKAR_LIPOPROTEIN"/>
    <property type="match status" value="1"/>
</dbReference>
<evidence type="ECO:0000313" key="1">
    <source>
        <dbReference type="EMBL" id="MBB4118001.1"/>
    </source>
</evidence>
<evidence type="ECO:0000313" key="2">
    <source>
        <dbReference type="Proteomes" id="UP000553034"/>
    </source>
</evidence>
<proteinExistence type="predicted"/>
<dbReference type="Proteomes" id="UP000553034">
    <property type="component" value="Unassembled WGS sequence"/>
</dbReference>
<dbReference type="EMBL" id="JACIFO010000001">
    <property type="protein sequence ID" value="MBB4118001.1"/>
    <property type="molecule type" value="Genomic_DNA"/>
</dbReference>
<dbReference type="SUPFAM" id="SSF110296">
    <property type="entry name" value="Oligoxyloglucan reducing end-specific cellobiohydrolase"/>
    <property type="match status" value="1"/>
</dbReference>
<dbReference type="InterPro" id="IPR015943">
    <property type="entry name" value="WD40/YVTN_repeat-like_dom_sf"/>
</dbReference>
<keyword evidence="2" id="KW-1185">Reference proteome</keyword>